<evidence type="ECO:0000313" key="15">
    <source>
        <dbReference type="EMBL" id="NML11129.1"/>
    </source>
</evidence>
<feature type="signal peptide" evidence="12">
    <location>
        <begin position="1"/>
        <end position="25"/>
    </location>
</feature>
<evidence type="ECO:0000256" key="6">
    <source>
        <dbReference type="ARBA" id="ARBA00023077"/>
    </source>
</evidence>
<keyword evidence="2 9" id="KW-0813">Transport</keyword>
<dbReference type="Gene3D" id="2.40.170.20">
    <property type="entry name" value="TonB-dependent receptor, beta-barrel domain"/>
    <property type="match status" value="1"/>
</dbReference>
<keyword evidence="8 9" id="KW-0998">Cell outer membrane</keyword>
<evidence type="ECO:0000256" key="9">
    <source>
        <dbReference type="PROSITE-ProRule" id="PRU01360"/>
    </source>
</evidence>
<evidence type="ECO:0000256" key="7">
    <source>
        <dbReference type="ARBA" id="ARBA00023136"/>
    </source>
</evidence>
<dbReference type="InterPro" id="IPR010916">
    <property type="entry name" value="TonB_box_CS"/>
</dbReference>
<dbReference type="InterPro" id="IPR039426">
    <property type="entry name" value="TonB-dep_rcpt-like"/>
</dbReference>
<dbReference type="Pfam" id="PF07715">
    <property type="entry name" value="Plug"/>
    <property type="match status" value="1"/>
</dbReference>
<keyword evidence="4 9" id="KW-0812">Transmembrane</keyword>
<dbReference type="Pfam" id="PF00593">
    <property type="entry name" value="TonB_dep_Rec_b-barrel"/>
    <property type="match status" value="1"/>
</dbReference>
<evidence type="ECO:0000256" key="4">
    <source>
        <dbReference type="ARBA" id="ARBA00022692"/>
    </source>
</evidence>
<dbReference type="PROSITE" id="PS00430">
    <property type="entry name" value="TONB_DEPENDENT_REC_1"/>
    <property type="match status" value="1"/>
</dbReference>
<evidence type="ECO:0000256" key="3">
    <source>
        <dbReference type="ARBA" id="ARBA00022452"/>
    </source>
</evidence>
<dbReference type="SUPFAM" id="SSF56935">
    <property type="entry name" value="Porins"/>
    <property type="match status" value="1"/>
</dbReference>
<feature type="domain" description="TonB-dependent receptor-like beta-barrel" evidence="13">
    <location>
        <begin position="354"/>
        <end position="896"/>
    </location>
</feature>
<reference evidence="15 16" key="1">
    <citation type="submission" date="2020-04" db="EMBL/GenBank/DDBJ databases">
        <title>Sphingobium sp. AR-3-1 isolated from Arctic soil.</title>
        <authorList>
            <person name="Dahal R.H."/>
            <person name="Chaudhary D.K."/>
        </authorList>
    </citation>
    <scope>NUCLEOTIDE SEQUENCE [LARGE SCALE GENOMIC DNA]</scope>
    <source>
        <strain evidence="15 16">AR-3-1</strain>
    </source>
</reference>
<feature type="domain" description="TonB-dependent receptor plug" evidence="14">
    <location>
        <begin position="54"/>
        <end position="162"/>
    </location>
</feature>
<dbReference type="InterPro" id="IPR037066">
    <property type="entry name" value="Plug_dom_sf"/>
</dbReference>
<keyword evidence="3 9" id="KW-1134">Transmembrane beta strand</keyword>
<name>A0A7X9WWD6_9SPHN</name>
<dbReference type="InterPro" id="IPR036942">
    <property type="entry name" value="Beta-barrel_TonB_sf"/>
</dbReference>
<dbReference type="PANTHER" id="PTHR47234:SF2">
    <property type="entry name" value="TONB-DEPENDENT RECEPTOR"/>
    <property type="match status" value="1"/>
</dbReference>
<dbReference type="GO" id="GO:0009279">
    <property type="term" value="C:cell outer membrane"/>
    <property type="evidence" value="ECO:0007669"/>
    <property type="project" value="UniProtKB-SubCell"/>
</dbReference>
<evidence type="ECO:0000256" key="5">
    <source>
        <dbReference type="ARBA" id="ARBA00022729"/>
    </source>
</evidence>
<organism evidence="15 16">
    <name type="scientific">Sphingobium psychrophilum</name>
    <dbReference type="NCBI Taxonomy" id="2728834"/>
    <lineage>
        <taxon>Bacteria</taxon>
        <taxon>Pseudomonadati</taxon>
        <taxon>Pseudomonadota</taxon>
        <taxon>Alphaproteobacteria</taxon>
        <taxon>Sphingomonadales</taxon>
        <taxon>Sphingomonadaceae</taxon>
        <taxon>Sphingobium</taxon>
    </lineage>
</organism>
<evidence type="ECO:0000313" key="16">
    <source>
        <dbReference type="Proteomes" id="UP000519023"/>
    </source>
</evidence>
<evidence type="ECO:0000259" key="13">
    <source>
        <dbReference type="Pfam" id="PF00593"/>
    </source>
</evidence>
<evidence type="ECO:0000259" key="14">
    <source>
        <dbReference type="Pfam" id="PF07715"/>
    </source>
</evidence>
<evidence type="ECO:0000256" key="12">
    <source>
        <dbReference type="SAM" id="SignalP"/>
    </source>
</evidence>
<dbReference type="CDD" id="cd01347">
    <property type="entry name" value="ligand_gated_channel"/>
    <property type="match status" value="1"/>
</dbReference>
<evidence type="ECO:0000256" key="10">
    <source>
        <dbReference type="PROSITE-ProRule" id="PRU10143"/>
    </source>
</evidence>
<dbReference type="Gene3D" id="2.170.130.10">
    <property type="entry name" value="TonB-dependent receptor, plug domain"/>
    <property type="match status" value="1"/>
</dbReference>
<gene>
    <name evidence="15" type="ORF">HHL08_13390</name>
</gene>
<evidence type="ECO:0000256" key="2">
    <source>
        <dbReference type="ARBA" id="ARBA00022448"/>
    </source>
</evidence>
<dbReference type="Proteomes" id="UP000519023">
    <property type="component" value="Unassembled WGS sequence"/>
</dbReference>
<protein>
    <submittedName>
        <fullName evidence="15">TonB-dependent receptor</fullName>
    </submittedName>
</protein>
<dbReference type="RefSeq" id="WP_169573671.1">
    <property type="nucleotide sequence ID" value="NZ_JABBFV010000009.1"/>
</dbReference>
<evidence type="ECO:0000256" key="1">
    <source>
        <dbReference type="ARBA" id="ARBA00004571"/>
    </source>
</evidence>
<dbReference type="InterPro" id="IPR012910">
    <property type="entry name" value="Plug_dom"/>
</dbReference>
<dbReference type="AlphaFoldDB" id="A0A7X9WWD6"/>
<feature type="short sequence motif" description="TonB box" evidence="10">
    <location>
        <begin position="39"/>
        <end position="45"/>
    </location>
</feature>
<evidence type="ECO:0000256" key="11">
    <source>
        <dbReference type="RuleBase" id="RU003357"/>
    </source>
</evidence>
<proteinExistence type="inferred from homology"/>
<keyword evidence="7 9" id="KW-0472">Membrane</keyword>
<evidence type="ECO:0000256" key="8">
    <source>
        <dbReference type="ARBA" id="ARBA00023237"/>
    </source>
</evidence>
<dbReference type="PROSITE" id="PS52016">
    <property type="entry name" value="TONB_DEPENDENT_REC_3"/>
    <property type="match status" value="1"/>
</dbReference>
<comment type="caution">
    <text evidence="15">The sequence shown here is derived from an EMBL/GenBank/DDBJ whole genome shotgun (WGS) entry which is preliminary data.</text>
</comment>
<dbReference type="PANTHER" id="PTHR47234">
    <property type="match status" value="1"/>
</dbReference>
<keyword evidence="5 12" id="KW-0732">Signal</keyword>
<feature type="chain" id="PRO_5031151789" evidence="12">
    <location>
        <begin position="26"/>
        <end position="934"/>
    </location>
</feature>
<sequence length="934" mass="99238">MTSAEFCRRLLASTVLLGLSTPALAQSGAPEDSAAPAETIVVTGSRIARPDLQQASPIAVIGSQELKLSGKVNVEAIINDLPQLIPSTTAASNNPGGGVSTADLRGLGSTRTLVLVNGRRYVYYDSNQVVDLNTIPAGLIDQVQVVTGGRSAVYGSDAIAGVINFVMKQNFEGVEANANYRINQAGDGGTFNTNLLLGGNFADGRGNATFYIDYTKRGGVLQAGRSYTKQAYTDDGDGGLAAGGSGSIPGTRFAIGGVQRKFESDGSYSAYNSGTDAYNYAPDNYLQVPQKRILLSAQTHYEVSDHLTVYAEGQFINNRVKNRLASTPFTGTVELDNDSSFLSASSQALLQGLDSDGDGYTTASIYRRMNEVGPRLSSVDNTAYRTVIGARGEVAGDWNYDGYYSYARTKSVETQTGNVSRSRVEQALATTYDSDGNLVCSDTSNGCVPLNIFGAGNISDEAAAFIAIPVKNVSTITEQVANLAITNGNLFDLGAGPAGIAFGAEYRSEHGSYDPDYALSSGDVVGFNAGEGLSGGYNVKELFAEIDVPLLADMPLVHKLAFNGAYRFSRYSTAAKSVSTYSAGLIYAPVQDITLRGQYSRAVRAPTVADLYSGQSEDYPTANDPCENAAALTNANLTSSCVAAGVPSALLGTSLNGGSTQIQSYSGGNSDLGVETSDTWTAGVILQPRFLPRFTMTIDYYQIKIADYISTPGTANLIAACYGTAANGWTPYDSSACSLLPRNANSYAIEGAVNLLANTGGLKTRGVDFEARYSVPLNFGILGAKTGKLDFRISGTRLIQYDLNPLAAIPELTQKCAGKFGIYCGNPYSKLRLSNRVTYSSGPLTLSLTHRHLSSVKDDDDTTEYSVEKINAYNLFDLGAQIEVTKNFGWTIGMNNMFNKKPPILGDNQEQSNTYPSTYDVYGRAFFVNASVKF</sequence>
<keyword evidence="6 10" id="KW-0798">TonB box</keyword>
<comment type="subcellular location">
    <subcellularLocation>
        <location evidence="1 9">Cell outer membrane</location>
        <topology evidence="1 9">Multi-pass membrane protein</topology>
    </subcellularLocation>
</comment>
<dbReference type="InterPro" id="IPR000531">
    <property type="entry name" value="Beta-barrel_TonB"/>
</dbReference>
<keyword evidence="16" id="KW-1185">Reference proteome</keyword>
<comment type="similarity">
    <text evidence="9 11">Belongs to the TonB-dependent receptor family.</text>
</comment>
<dbReference type="EMBL" id="JABBFV010000009">
    <property type="protein sequence ID" value="NML11129.1"/>
    <property type="molecule type" value="Genomic_DNA"/>
</dbReference>
<keyword evidence="15" id="KW-0675">Receptor</keyword>
<accession>A0A7X9WWD6</accession>